<dbReference type="AlphaFoldDB" id="A0A8B7XUC1"/>
<proteinExistence type="predicted"/>
<feature type="domain" description="HYR" evidence="3">
    <location>
        <begin position="28"/>
        <end position="119"/>
    </location>
</feature>
<organism evidence="4 5">
    <name type="scientific">Acanthaster planci</name>
    <name type="common">Crown-of-thorns starfish</name>
    <dbReference type="NCBI Taxonomy" id="133434"/>
    <lineage>
        <taxon>Eukaryota</taxon>
        <taxon>Metazoa</taxon>
        <taxon>Echinodermata</taxon>
        <taxon>Eleutherozoa</taxon>
        <taxon>Asterozoa</taxon>
        <taxon>Asteroidea</taxon>
        <taxon>Valvatacea</taxon>
        <taxon>Valvatida</taxon>
        <taxon>Acanthasteridae</taxon>
        <taxon>Acanthaster</taxon>
    </lineage>
</organism>
<evidence type="ECO:0000256" key="1">
    <source>
        <dbReference type="ARBA" id="ARBA00022737"/>
    </source>
</evidence>
<protein>
    <submittedName>
        <fullName evidence="5">Uncharacterized protein LOC110975892</fullName>
    </submittedName>
</protein>
<feature type="signal peptide" evidence="2">
    <location>
        <begin position="1"/>
        <end position="25"/>
    </location>
</feature>
<keyword evidence="4" id="KW-1185">Reference proteome</keyword>
<evidence type="ECO:0000313" key="4">
    <source>
        <dbReference type="Proteomes" id="UP000694845"/>
    </source>
</evidence>
<dbReference type="Proteomes" id="UP000694845">
    <property type="component" value="Unplaced"/>
</dbReference>
<dbReference type="PROSITE" id="PS50825">
    <property type="entry name" value="HYR"/>
    <property type="match status" value="1"/>
</dbReference>
<feature type="chain" id="PRO_5034966674" evidence="2">
    <location>
        <begin position="26"/>
        <end position="119"/>
    </location>
</feature>
<dbReference type="GeneID" id="110975892"/>
<evidence type="ECO:0000313" key="5">
    <source>
        <dbReference type="RefSeq" id="XP_022084448.1"/>
    </source>
</evidence>
<keyword evidence="2" id="KW-0732">Signal</keyword>
<evidence type="ECO:0000259" key="3">
    <source>
        <dbReference type="PROSITE" id="PS50825"/>
    </source>
</evidence>
<dbReference type="KEGG" id="aplc:110975892"/>
<dbReference type="RefSeq" id="XP_022084448.1">
    <property type="nucleotide sequence ID" value="XM_022228756.1"/>
</dbReference>
<gene>
    <name evidence="5" type="primary">LOC110975892</name>
</gene>
<accession>A0A8B7XUC1</accession>
<evidence type="ECO:0000256" key="2">
    <source>
        <dbReference type="SAM" id="SignalP"/>
    </source>
</evidence>
<sequence>METKTSLSVCVALCMFLLSLPKSDGCLFDHDPPTLKDGTCRSSMTVRVDRSQTGKNVQWTEPEADDACRPVSIDREDTCQRNGGYFTVSDSPYHIKYSATDRCGNKRKTLCSFTITVKE</sequence>
<dbReference type="Pfam" id="PF02494">
    <property type="entry name" value="HYR"/>
    <property type="match status" value="1"/>
</dbReference>
<reference evidence="5" key="1">
    <citation type="submission" date="2025-08" db="UniProtKB">
        <authorList>
            <consortium name="RefSeq"/>
        </authorList>
    </citation>
    <scope>IDENTIFICATION</scope>
</reference>
<dbReference type="InterPro" id="IPR003410">
    <property type="entry name" value="HYR_dom"/>
</dbReference>
<name>A0A8B7XUC1_ACAPL</name>
<keyword evidence="1" id="KW-0677">Repeat</keyword>